<feature type="transmembrane region" description="Helical" evidence="9">
    <location>
        <begin position="215"/>
        <end position="234"/>
    </location>
</feature>
<feature type="transmembrane region" description="Helical" evidence="9">
    <location>
        <begin position="349"/>
        <end position="372"/>
    </location>
</feature>
<dbReference type="GO" id="GO:0000324">
    <property type="term" value="C:fungal-type vacuole"/>
    <property type="evidence" value="ECO:0007669"/>
    <property type="project" value="TreeGrafter"/>
</dbReference>
<dbReference type="EMBL" id="JAGSYN010000221">
    <property type="protein sequence ID" value="KAG7661338.1"/>
    <property type="molecule type" value="Genomic_DNA"/>
</dbReference>
<keyword evidence="6 9" id="KW-0472">Membrane</keyword>
<keyword evidence="11" id="KW-1185">Reference proteome</keyword>
<reference evidence="10 11" key="1">
    <citation type="journal article" date="2021" name="DNA Res.">
        <title>Genome analysis of Candida subhashii reveals its hybrid nature and dual mitochondrial genome conformations.</title>
        <authorList>
            <person name="Mixao V."/>
            <person name="Hegedusova E."/>
            <person name="Saus E."/>
            <person name="Pryszcz L.P."/>
            <person name="Cillingova A."/>
            <person name="Nosek J."/>
            <person name="Gabaldon T."/>
        </authorList>
    </citation>
    <scope>NUCLEOTIDE SEQUENCE [LARGE SCALE GENOMIC DNA]</scope>
    <source>
        <strain evidence="10 11">CBS 10753</strain>
    </source>
</reference>
<dbReference type="RefSeq" id="XP_049261571.1">
    <property type="nucleotide sequence ID" value="XM_049409162.1"/>
</dbReference>
<evidence type="ECO:0000256" key="4">
    <source>
        <dbReference type="ARBA" id="ARBA00022989"/>
    </source>
</evidence>
<keyword evidence="5" id="KW-0813">Transport</keyword>
<feature type="transmembrane region" description="Helical" evidence="9">
    <location>
        <begin position="144"/>
        <end position="164"/>
    </location>
</feature>
<proteinExistence type="inferred from homology"/>
<feature type="transmembrane region" description="Helical" evidence="9">
    <location>
        <begin position="184"/>
        <end position="203"/>
    </location>
</feature>
<organism evidence="10 11">
    <name type="scientific">[Candida] subhashii</name>
    <dbReference type="NCBI Taxonomy" id="561895"/>
    <lineage>
        <taxon>Eukaryota</taxon>
        <taxon>Fungi</taxon>
        <taxon>Dikarya</taxon>
        <taxon>Ascomycota</taxon>
        <taxon>Saccharomycotina</taxon>
        <taxon>Pichiomycetes</taxon>
        <taxon>Debaryomycetaceae</taxon>
        <taxon>Spathaspora</taxon>
    </lineage>
</organism>
<comment type="caution">
    <text evidence="10">The sequence shown here is derived from an EMBL/GenBank/DDBJ whole genome shotgun (WGS) entry which is preliminary data.</text>
</comment>
<dbReference type="InterPro" id="IPR007568">
    <property type="entry name" value="RTA1"/>
</dbReference>
<dbReference type="Proteomes" id="UP000694255">
    <property type="component" value="Unassembled WGS sequence"/>
</dbReference>
<dbReference type="GO" id="GO:0005886">
    <property type="term" value="C:plasma membrane"/>
    <property type="evidence" value="ECO:0007669"/>
    <property type="project" value="UniProtKB-SubCell"/>
</dbReference>
<evidence type="ECO:0000256" key="6">
    <source>
        <dbReference type="ARBA" id="ARBA00023136"/>
    </source>
</evidence>
<keyword evidence="4 9" id="KW-1133">Transmembrane helix</keyword>
<accession>A0A8J5UEN9</accession>
<dbReference type="GO" id="GO:0006869">
    <property type="term" value="P:lipid transport"/>
    <property type="evidence" value="ECO:0007669"/>
    <property type="project" value="UniProtKB-KW"/>
</dbReference>
<dbReference type="OrthoDB" id="3358017at2759"/>
<gene>
    <name evidence="10" type="ORF">J8A68_005129</name>
</gene>
<keyword evidence="5" id="KW-0445">Lipid transport</keyword>
<evidence type="ECO:0000313" key="11">
    <source>
        <dbReference type="Proteomes" id="UP000694255"/>
    </source>
</evidence>
<dbReference type="PANTHER" id="PTHR31465:SF9">
    <property type="entry name" value="SPHINGOID LONG-CHAIN BASE TRANSPORTER RSB1"/>
    <property type="match status" value="1"/>
</dbReference>
<feature type="transmembrane region" description="Helical" evidence="9">
    <location>
        <begin position="254"/>
        <end position="278"/>
    </location>
</feature>
<name>A0A8J5UEN9_9ASCO</name>
<comment type="similarity">
    <text evidence="2">Belongs to the lipid-translocating exporter (LTE) (TC 9.A.26.1) family.</text>
</comment>
<dbReference type="GeneID" id="73471929"/>
<dbReference type="AlphaFoldDB" id="A0A8J5UEN9"/>
<evidence type="ECO:0000256" key="7">
    <source>
        <dbReference type="ARBA" id="ARBA00037472"/>
    </source>
</evidence>
<evidence type="ECO:0000256" key="5">
    <source>
        <dbReference type="ARBA" id="ARBA00023055"/>
    </source>
</evidence>
<evidence type="ECO:0000256" key="3">
    <source>
        <dbReference type="ARBA" id="ARBA00022692"/>
    </source>
</evidence>
<comment type="function">
    <text evidence="7">Catalyzes the ATP-dependent translocation of sphingoid long-chain bases (LCBs) from the cytoplasmic site toward the extracytoplasmic side of the membrane (flip-flop). Involved in the establishment of the functional lipid asymmetry of the plasma membrane. Regulates intracellular levels of LCBs, sphingolipid precursors that are growth inhibitory at increased levels.</text>
</comment>
<evidence type="ECO:0000313" key="10">
    <source>
        <dbReference type="EMBL" id="KAG7661338.1"/>
    </source>
</evidence>
<sequence length="455" mass="50568">MSSVPTWAPSSTPSITTLSSIATTHASALESTLSAAVSTLVSKGSTIAKKDFLTASINIRAAEASLTIISAEEVLATATAPEVQSQATQAIWEATQNLQALEWSLNVYNIESLSRPANIIFLVIFAITFLYTALMLIKSRYHWYNVAFTCGLALEFIGFLGRVLSFGDMTNDNFFLLQLVPLTLAPAFLMGGIYFLFGQLIVIHGRQFSWLKPLHYSYIFISCDILSLVIQAGGGAQASIASQNYEDATPGTNVMIAGIAFQVFAMSIFIISWFIFWWKVSFKKPDAIPTDYDQSLEKMQGYSKSYDKKSISNFFFLMLNTKPADEFKKAVLEYRYNPKYASIRSRPLFNYYGLAISVSVLTIYIRCIYRVVELAQGFRGYLFTHEVFLMTLDATMIAIAAIIFVPFHPQIVLGSSNVIKMRSIKNNDDEVNSSFGDKETVEVMDRVPSVGSESV</sequence>
<comment type="subcellular location">
    <subcellularLocation>
        <location evidence="1">Cell membrane</location>
        <topology evidence="1">Multi-pass membrane protein</topology>
    </subcellularLocation>
</comment>
<keyword evidence="3 9" id="KW-0812">Transmembrane</keyword>
<evidence type="ECO:0000256" key="2">
    <source>
        <dbReference type="ARBA" id="ARBA00009969"/>
    </source>
</evidence>
<protein>
    <recommendedName>
        <fullName evidence="8">Sphingoid long-chain base transporter RSB1</fullName>
    </recommendedName>
</protein>
<evidence type="ECO:0000256" key="1">
    <source>
        <dbReference type="ARBA" id="ARBA00004651"/>
    </source>
</evidence>
<feature type="transmembrane region" description="Helical" evidence="9">
    <location>
        <begin position="119"/>
        <end position="137"/>
    </location>
</feature>
<evidence type="ECO:0000256" key="9">
    <source>
        <dbReference type="SAM" id="Phobius"/>
    </source>
</evidence>
<dbReference type="PANTHER" id="PTHR31465">
    <property type="entry name" value="PROTEIN RTA1-RELATED"/>
    <property type="match status" value="1"/>
</dbReference>
<dbReference type="Pfam" id="PF04479">
    <property type="entry name" value="RTA1"/>
    <property type="match status" value="1"/>
</dbReference>
<evidence type="ECO:0000256" key="8">
    <source>
        <dbReference type="ARBA" id="ARBA00041117"/>
    </source>
</evidence>